<proteinExistence type="predicted"/>
<comment type="caution">
    <text evidence="1">The sequence shown here is derived from an EMBL/GenBank/DDBJ whole genome shotgun (WGS) entry which is preliminary data.</text>
</comment>
<accession>A0ABD2A5Q1</accession>
<name>A0ABD2A5Q1_VESSQ</name>
<gene>
    <name evidence="1" type="ORF">V1478_014803</name>
</gene>
<dbReference type="EMBL" id="JAUDFV010000155">
    <property type="protein sequence ID" value="KAL2715105.1"/>
    <property type="molecule type" value="Genomic_DNA"/>
</dbReference>
<evidence type="ECO:0000313" key="1">
    <source>
        <dbReference type="EMBL" id="KAL2715105.1"/>
    </source>
</evidence>
<evidence type="ECO:0000313" key="2">
    <source>
        <dbReference type="Proteomes" id="UP001607302"/>
    </source>
</evidence>
<keyword evidence="2" id="KW-1185">Reference proteome</keyword>
<sequence length="236" mass="27796">MEKMSGITLYLSPHCVTACRKGISRKFLSPLLEIQNIEKKSDITLYLRPLFVITCKERIPWELRCFLVGSRNKTEAIIVKVGQRSDFVVARIRRSHNIEKKSDITLYLRPLFVITCKERILWELRCVLVGSQSKTMLVIGKVVNLKLQKVLILKLSRFGRENCDVYSSEYKRTLIQYRSKSIKIFVDIRHVTSCKKVSMLTYRNVKHSIEYYRNIGYSRLEIYLQYNIITHLSKPR</sequence>
<organism evidence="1 2">
    <name type="scientific">Vespula squamosa</name>
    <name type="common">Southern yellow jacket</name>
    <name type="synonym">Wasp</name>
    <dbReference type="NCBI Taxonomy" id="30214"/>
    <lineage>
        <taxon>Eukaryota</taxon>
        <taxon>Metazoa</taxon>
        <taxon>Ecdysozoa</taxon>
        <taxon>Arthropoda</taxon>
        <taxon>Hexapoda</taxon>
        <taxon>Insecta</taxon>
        <taxon>Pterygota</taxon>
        <taxon>Neoptera</taxon>
        <taxon>Endopterygota</taxon>
        <taxon>Hymenoptera</taxon>
        <taxon>Apocrita</taxon>
        <taxon>Aculeata</taxon>
        <taxon>Vespoidea</taxon>
        <taxon>Vespidae</taxon>
        <taxon>Vespinae</taxon>
        <taxon>Vespula</taxon>
    </lineage>
</organism>
<reference evidence="1 2" key="1">
    <citation type="journal article" date="2024" name="Ann. Entomol. Soc. Am.">
        <title>Genomic analyses of the southern and eastern yellowjacket wasps (Hymenoptera: Vespidae) reveal evolutionary signatures of social life.</title>
        <authorList>
            <person name="Catto M.A."/>
            <person name="Caine P.B."/>
            <person name="Orr S.E."/>
            <person name="Hunt B.G."/>
            <person name="Goodisman M.A.D."/>
        </authorList>
    </citation>
    <scope>NUCLEOTIDE SEQUENCE [LARGE SCALE GENOMIC DNA]</scope>
    <source>
        <strain evidence="1">233</strain>
        <tissue evidence="1">Head and thorax</tissue>
    </source>
</reference>
<dbReference type="Proteomes" id="UP001607302">
    <property type="component" value="Unassembled WGS sequence"/>
</dbReference>
<dbReference type="AlphaFoldDB" id="A0ABD2A5Q1"/>
<protein>
    <submittedName>
        <fullName evidence="1">Uncharacterized protein</fullName>
    </submittedName>
</protein>